<accession>A0A089MNH3</accession>
<dbReference type="PROSITE" id="PS50931">
    <property type="entry name" value="HTH_LYSR"/>
    <property type="match status" value="1"/>
</dbReference>
<dbReference type="Gene3D" id="3.40.190.10">
    <property type="entry name" value="Periplasmic binding protein-like II"/>
    <property type="match status" value="2"/>
</dbReference>
<dbReference type="GO" id="GO:0005829">
    <property type="term" value="C:cytosol"/>
    <property type="evidence" value="ECO:0007669"/>
    <property type="project" value="TreeGrafter"/>
</dbReference>
<name>A0A089MNH3_PAEBO</name>
<evidence type="ECO:0000313" key="6">
    <source>
        <dbReference type="EMBL" id="AIQ58084.1"/>
    </source>
</evidence>
<dbReference type="InterPro" id="IPR036390">
    <property type="entry name" value="WH_DNA-bd_sf"/>
</dbReference>
<keyword evidence="7" id="KW-1185">Reference proteome</keyword>
<sequence>MDFKTLKTFQTIVSTGSFIRAAEELSYAQSTVTMQIQKLEAELGVQLLERGKQQVILTEAGRLFHEQSLQIVKDMERLQSSLADLQSGGAGSVRIGATDPTASYRLPLLMSQFMELFPRISLSIDIAGTAVLSERLLRGELDMILCSAPQLGTELHFEPLFTEAFVLLLPEEHPLVKKTQITADRLRGHRLLITAADCPYRKKLESILQEAAGPPLNTMEIGSMSALKFYVENGIGMAFVPEITLQPLPAGTVVRKLSGPAVDMSCGIACRTADYPLRGASLQIYQFLKRELGVPVHM</sequence>
<reference evidence="6" key="1">
    <citation type="submission" date="2014-08" db="EMBL/GenBank/DDBJ databases">
        <title>Comparative genomics of the Paenibacillus odorifer group.</title>
        <authorList>
            <person name="den Bakker H.C."/>
            <person name="Tsai Y.-C.Y.-C."/>
            <person name="Martin N."/>
            <person name="Korlach J."/>
            <person name="Wiedmann M."/>
        </authorList>
    </citation>
    <scope>NUCLEOTIDE SEQUENCE [LARGE SCALE GENOMIC DNA]</scope>
    <source>
        <strain evidence="6">DSM 13188</strain>
    </source>
</reference>
<comment type="similarity">
    <text evidence="1">Belongs to the LysR transcriptional regulatory family.</text>
</comment>
<dbReference type="Proteomes" id="UP000029518">
    <property type="component" value="Chromosome"/>
</dbReference>
<evidence type="ECO:0000256" key="4">
    <source>
        <dbReference type="ARBA" id="ARBA00023163"/>
    </source>
</evidence>
<keyword evidence="3" id="KW-0238">DNA-binding</keyword>
<dbReference type="PRINTS" id="PR00039">
    <property type="entry name" value="HTHLYSR"/>
</dbReference>
<dbReference type="Pfam" id="PF00126">
    <property type="entry name" value="HTH_1"/>
    <property type="match status" value="1"/>
</dbReference>
<dbReference type="GO" id="GO:0003700">
    <property type="term" value="F:DNA-binding transcription factor activity"/>
    <property type="evidence" value="ECO:0007669"/>
    <property type="project" value="InterPro"/>
</dbReference>
<dbReference type="FunFam" id="1.10.10.10:FF:000001">
    <property type="entry name" value="LysR family transcriptional regulator"/>
    <property type="match status" value="1"/>
</dbReference>
<dbReference type="Pfam" id="PF03466">
    <property type="entry name" value="LysR_substrate"/>
    <property type="match status" value="1"/>
</dbReference>
<dbReference type="CDD" id="cd05466">
    <property type="entry name" value="PBP2_LTTR_substrate"/>
    <property type="match status" value="1"/>
</dbReference>
<dbReference type="InterPro" id="IPR005119">
    <property type="entry name" value="LysR_subst-bd"/>
</dbReference>
<evidence type="ECO:0000256" key="1">
    <source>
        <dbReference type="ARBA" id="ARBA00009437"/>
    </source>
</evidence>
<dbReference type="OrthoDB" id="9803735at2"/>
<dbReference type="Gene3D" id="1.10.10.10">
    <property type="entry name" value="Winged helix-like DNA-binding domain superfamily/Winged helix DNA-binding domain"/>
    <property type="match status" value="1"/>
</dbReference>
<dbReference type="RefSeq" id="WP_042212666.1">
    <property type="nucleotide sequence ID" value="NZ_CP009285.1"/>
</dbReference>
<keyword evidence="4" id="KW-0804">Transcription</keyword>
<dbReference type="PANTHER" id="PTHR30419">
    <property type="entry name" value="HTH-TYPE TRANSCRIPTIONAL REGULATOR YBHD"/>
    <property type="match status" value="1"/>
</dbReference>
<dbReference type="SUPFAM" id="SSF46785">
    <property type="entry name" value="Winged helix' DNA-binding domain"/>
    <property type="match status" value="1"/>
</dbReference>
<protein>
    <submittedName>
        <fullName evidence="6">Transcriptional regulator</fullName>
    </submittedName>
</protein>
<dbReference type="HOGENOM" id="CLU_039613_6_1_9"/>
<dbReference type="InterPro" id="IPR000847">
    <property type="entry name" value="LysR_HTH_N"/>
</dbReference>
<dbReference type="EMBL" id="CP009285">
    <property type="protein sequence ID" value="AIQ58084.1"/>
    <property type="molecule type" value="Genomic_DNA"/>
</dbReference>
<dbReference type="SUPFAM" id="SSF53850">
    <property type="entry name" value="Periplasmic binding protein-like II"/>
    <property type="match status" value="1"/>
</dbReference>
<feature type="domain" description="HTH lysR-type" evidence="5">
    <location>
        <begin position="1"/>
        <end position="58"/>
    </location>
</feature>
<dbReference type="PANTHER" id="PTHR30419:SF25">
    <property type="entry name" value="HTH-TYPE TRANSCRIPTIONAL REGULATOR YTLI"/>
    <property type="match status" value="1"/>
</dbReference>
<evidence type="ECO:0000256" key="3">
    <source>
        <dbReference type="ARBA" id="ARBA00023125"/>
    </source>
</evidence>
<evidence type="ECO:0000259" key="5">
    <source>
        <dbReference type="PROSITE" id="PS50931"/>
    </source>
</evidence>
<dbReference type="GO" id="GO:0003677">
    <property type="term" value="F:DNA binding"/>
    <property type="evidence" value="ECO:0007669"/>
    <property type="project" value="UniProtKB-KW"/>
</dbReference>
<evidence type="ECO:0000313" key="7">
    <source>
        <dbReference type="Proteomes" id="UP000029518"/>
    </source>
</evidence>
<organism evidence="6 7">
    <name type="scientific">Paenibacillus borealis</name>
    <dbReference type="NCBI Taxonomy" id="160799"/>
    <lineage>
        <taxon>Bacteria</taxon>
        <taxon>Bacillati</taxon>
        <taxon>Bacillota</taxon>
        <taxon>Bacilli</taxon>
        <taxon>Bacillales</taxon>
        <taxon>Paenibacillaceae</taxon>
        <taxon>Paenibacillus</taxon>
    </lineage>
</organism>
<dbReference type="KEGG" id="pbd:PBOR_14965"/>
<dbReference type="AlphaFoldDB" id="A0A089MNH3"/>
<proteinExistence type="inferred from homology"/>
<evidence type="ECO:0000256" key="2">
    <source>
        <dbReference type="ARBA" id="ARBA00023015"/>
    </source>
</evidence>
<dbReference type="InterPro" id="IPR036388">
    <property type="entry name" value="WH-like_DNA-bd_sf"/>
</dbReference>
<gene>
    <name evidence="6" type="ORF">PBOR_14965</name>
</gene>
<keyword evidence="2" id="KW-0805">Transcription regulation</keyword>
<dbReference type="InterPro" id="IPR050950">
    <property type="entry name" value="HTH-type_LysR_regulators"/>
</dbReference>